<accession>Q233R6</accession>
<reference evidence="2" key="1">
    <citation type="journal article" date="2006" name="PLoS Biol.">
        <title>Macronuclear genome sequence of the ciliate Tetrahymena thermophila, a model eukaryote.</title>
        <authorList>
            <person name="Eisen J.A."/>
            <person name="Coyne R.S."/>
            <person name="Wu M."/>
            <person name="Wu D."/>
            <person name="Thiagarajan M."/>
            <person name="Wortman J.R."/>
            <person name="Badger J.H."/>
            <person name="Ren Q."/>
            <person name="Amedeo P."/>
            <person name="Jones K.M."/>
            <person name="Tallon L.J."/>
            <person name="Delcher A.L."/>
            <person name="Salzberg S.L."/>
            <person name="Silva J.C."/>
            <person name="Haas B.J."/>
            <person name="Majoros W.H."/>
            <person name="Farzad M."/>
            <person name="Carlton J.M."/>
            <person name="Smith R.K. Jr."/>
            <person name="Garg J."/>
            <person name="Pearlman R.E."/>
            <person name="Karrer K.M."/>
            <person name="Sun L."/>
            <person name="Manning G."/>
            <person name="Elde N.C."/>
            <person name="Turkewitz A.P."/>
            <person name="Asai D.J."/>
            <person name="Wilkes D.E."/>
            <person name="Wang Y."/>
            <person name="Cai H."/>
            <person name="Collins K."/>
            <person name="Stewart B.A."/>
            <person name="Lee S.R."/>
            <person name="Wilamowska K."/>
            <person name="Weinberg Z."/>
            <person name="Ruzzo W.L."/>
            <person name="Wloga D."/>
            <person name="Gaertig J."/>
            <person name="Frankel J."/>
            <person name="Tsao C.-C."/>
            <person name="Gorovsky M.A."/>
            <person name="Keeling P.J."/>
            <person name="Waller R.F."/>
            <person name="Patron N.J."/>
            <person name="Cherry J.M."/>
            <person name="Stover N.A."/>
            <person name="Krieger C.J."/>
            <person name="del Toro C."/>
            <person name="Ryder H.F."/>
            <person name="Williamson S.C."/>
            <person name="Barbeau R.A."/>
            <person name="Hamilton E.P."/>
            <person name="Orias E."/>
        </authorList>
    </citation>
    <scope>NUCLEOTIDE SEQUENCE [LARGE SCALE GENOMIC DNA]</scope>
    <source>
        <strain evidence="2">SB210</strain>
    </source>
</reference>
<dbReference type="KEGG" id="tet:TTHERM_00808070"/>
<gene>
    <name evidence="1" type="ORF">TTHERM_00808070</name>
</gene>
<keyword evidence="2" id="KW-1185">Reference proteome</keyword>
<dbReference type="InParanoid" id="Q233R6"/>
<dbReference type="EMBL" id="GG662769">
    <property type="protein sequence ID" value="EAR91763.1"/>
    <property type="molecule type" value="Genomic_DNA"/>
</dbReference>
<name>Q233R6_TETTS</name>
<evidence type="ECO:0000313" key="1">
    <source>
        <dbReference type="EMBL" id="EAR91763.1"/>
    </source>
</evidence>
<proteinExistence type="predicted"/>
<dbReference type="HOGENOM" id="CLU_2042823_0_0_1"/>
<dbReference type="Proteomes" id="UP000009168">
    <property type="component" value="Unassembled WGS sequence"/>
</dbReference>
<sequence length="121" mass="14011">MSERRINLPTKETSLIQNQSNNYYRSHTLLDVNRTSVQKSFQKHRAAKKFSFVQNNQESFQIVSKKNLDIDHSKKQLCQELTFDNGQVSNMNIDALHQEGKSVCLLKQMTQVLISEAIEIL</sequence>
<organism evidence="1 2">
    <name type="scientific">Tetrahymena thermophila (strain SB210)</name>
    <dbReference type="NCBI Taxonomy" id="312017"/>
    <lineage>
        <taxon>Eukaryota</taxon>
        <taxon>Sar</taxon>
        <taxon>Alveolata</taxon>
        <taxon>Ciliophora</taxon>
        <taxon>Intramacronucleata</taxon>
        <taxon>Oligohymenophorea</taxon>
        <taxon>Hymenostomatida</taxon>
        <taxon>Tetrahymenina</taxon>
        <taxon>Tetrahymenidae</taxon>
        <taxon>Tetrahymena</taxon>
    </lineage>
</organism>
<dbReference type="AlphaFoldDB" id="Q233R6"/>
<dbReference type="GeneID" id="7829652"/>
<protein>
    <submittedName>
        <fullName evidence="1">Uncharacterized protein</fullName>
    </submittedName>
</protein>
<evidence type="ECO:0000313" key="2">
    <source>
        <dbReference type="Proteomes" id="UP000009168"/>
    </source>
</evidence>
<dbReference type="RefSeq" id="XP_001012008.1">
    <property type="nucleotide sequence ID" value="XM_001012008.1"/>
</dbReference>